<evidence type="ECO:0000313" key="2">
    <source>
        <dbReference type="EMBL" id="MBA9072414.1"/>
    </source>
</evidence>
<gene>
    <name evidence="2" type="ORF">GGR22_000540</name>
</gene>
<dbReference type="Pfam" id="PF08818">
    <property type="entry name" value="DUF1801"/>
    <property type="match status" value="1"/>
</dbReference>
<dbReference type="SUPFAM" id="SSF159888">
    <property type="entry name" value="YdhG-like"/>
    <property type="match status" value="1"/>
</dbReference>
<organism evidence="2 3">
    <name type="scientific">Flavobacterium gossypii</name>
    <dbReference type="NCBI Taxonomy" id="1646119"/>
    <lineage>
        <taxon>Bacteria</taxon>
        <taxon>Pseudomonadati</taxon>
        <taxon>Bacteroidota</taxon>
        <taxon>Flavobacteriia</taxon>
        <taxon>Flavobacteriales</taxon>
        <taxon>Flavobacteriaceae</taxon>
        <taxon>Flavobacterium</taxon>
    </lineage>
</organism>
<dbReference type="InterPro" id="IPR014922">
    <property type="entry name" value="YdhG-like"/>
</dbReference>
<dbReference type="Gene3D" id="3.90.1150.200">
    <property type="match status" value="1"/>
</dbReference>
<evidence type="ECO:0000313" key="3">
    <source>
        <dbReference type="Proteomes" id="UP000555003"/>
    </source>
</evidence>
<comment type="caution">
    <text evidence="2">The sequence shown here is derived from an EMBL/GenBank/DDBJ whole genome shotgun (WGS) entry which is preliminary data.</text>
</comment>
<name>A0ABR6DL60_9FLAO</name>
<protein>
    <recommendedName>
        <fullName evidence="1">YdhG-like domain-containing protein</fullName>
    </recommendedName>
</protein>
<accession>A0ABR6DL60</accession>
<dbReference type="EMBL" id="JACJIS010000001">
    <property type="protein sequence ID" value="MBA9072414.1"/>
    <property type="molecule type" value="Genomic_DNA"/>
</dbReference>
<dbReference type="RefSeq" id="WP_220477623.1">
    <property type="nucleotide sequence ID" value="NZ_JACJIS010000001.1"/>
</dbReference>
<sequence length="124" mass="14691">MNEIKDIDNFYLKQEEPVRSCLLALKDIILSQDAEITNVLKYGMPFFCYKQKMFCYLWIHKKYKQPYLGMVEGTRLDHPKLIVEKRSRMKIMLFDPNEDLPIETIEAILKKAINLYASGEIKLK</sequence>
<proteinExistence type="predicted"/>
<feature type="domain" description="YdhG-like" evidence="1">
    <location>
        <begin position="19"/>
        <end position="113"/>
    </location>
</feature>
<reference evidence="2 3" key="1">
    <citation type="submission" date="2020-08" db="EMBL/GenBank/DDBJ databases">
        <title>Genomic Encyclopedia of Type Strains, Phase IV (KMG-IV): sequencing the most valuable type-strain genomes for metagenomic binning, comparative biology and taxonomic classification.</title>
        <authorList>
            <person name="Goeker M."/>
        </authorList>
    </citation>
    <scope>NUCLEOTIDE SEQUENCE [LARGE SCALE GENOMIC DNA]</scope>
    <source>
        <strain evidence="2 3">DSM 100397</strain>
    </source>
</reference>
<keyword evidence="3" id="KW-1185">Reference proteome</keyword>
<dbReference type="Proteomes" id="UP000555003">
    <property type="component" value="Unassembled WGS sequence"/>
</dbReference>
<evidence type="ECO:0000259" key="1">
    <source>
        <dbReference type="Pfam" id="PF08818"/>
    </source>
</evidence>